<feature type="binding site" evidence="11">
    <location>
        <begin position="121"/>
        <end position="127"/>
    </location>
    <ligand>
        <name>ATP</name>
        <dbReference type="ChEBI" id="CHEBI:30616"/>
    </ligand>
</feature>
<evidence type="ECO:0000256" key="7">
    <source>
        <dbReference type="ARBA" id="ARBA00022960"/>
    </source>
</evidence>
<dbReference type="InterPro" id="IPR004101">
    <property type="entry name" value="Mur_ligase_C"/>
</dbReference>
<dbReference type="InterPro" id="IPR035911">
    <property type="entry name" value="MurE/MurF_N"/>
</dbReference>
<name>A0ABY5AKT1_9ACTO</name>
<keyword evidence="8 11" id="KW-0573">Peptidoglycan synthesis</keyword>
<comment type="similarity">
    <text evidence="1 11">Belongs to the MurCDEF family. MurE subfamily.</text>
</comment>
<dbReference type="PANTHER" id="PTHR23135:SF4">
    <property type="entry name" value="UDP-N-ACETYLMURAMOYL-L-ALANYL-D-GLUTAMATE--2,6-DIAMINOPIMELATE LIGASE MURE HOMOLOG, CHLOROPLASTIC"/>
    <property type="match status" value="1"/>
</dbReference>
<keyword evidence="17" id="KW-1185">Reference proteome</keyword>
<evidence type="ECO:0000313" key="17">
    <source>
        <dbReference type="Proteomes" id="UP001056109"/>
    </source>
</evidence>
<evidence type="ECO:0000256" key="11">
    <source>
        <dbReference type="HAMAP-Rule" id="MF_00208"/>
    </source>
</evidence>
<dbReference type="InterPro" id="IPR018109">
    <property type="entry name" value="Folylpolyglutamate_synth_CS"/>
</dbReference>
<evidence type="ECO:0000256" key="4">
    <source>
        <dbReference type="ARBA" id="ARBA00022618"/>
    </source>
</evidence>
<evidence type="ECO:0000256" key="9">
    <source>
        <dbReference type="ARBA" id="ARBA00023306"/>
    </source>
</evidence>
<feature type="modified residue" description="N6-carboxylysine" evidence="11">
    <location>
        <position position="230"/>
    </location>
</feature>
<dbReference type="Gene3D" id="3.90.190.20">
    <property type="entry name" value="Mur ligase, C-terminal domain"/>
    <property type="match status" value="1"/>
</dbReference>
<dbReference type="InterPro" id="IPR036615">
    <property type="entry name" value="Mur_ligase_C_dom_sf"/>
</dbReference>
<dbReference type="HAMAP" id="MF_00208">
    <property type="entry name" value="MurE"/>
    <property type="match status" value="1"/>
</dbReference>
<keyword evidence="9 11" id="KW-0131">Cell cycle</keyword>
<keyword evidence="3 11" id="KW-0436">Ligase</keyword>
<dbReference type="SUPFAM" id="SSF63418">
    <property type="entry name" value="MurE/MurF N-terminal domain"/>
    <property type="match status" value="1"/>
</dbReference>
<dbReference type="Pfam" id="PF02875">
    <property type="entry name" value="Mur_ligase_C"/>
    <property type="match status" value="1"/>
</dbReference>
<evidence type="ECO:0000256" key="6">
    <source>
        <dbReference type="ARBA" id="ARBA00022840"/>
    </source>
</evidence>
<feature type="binding site" evidence="11">
    <location>
        <position position="196"/>
    </location>
    <ligand>
        <name>UDP-N-acetyl-alpha-D-muramoyl-L-alanyl-D-glutamate</name>
        <dbReference type="ChEBI" id="CHEBI:83900"/>
    </ligand>
</feature>
<keyword evidence="2 11" id="KW-0963">Cytoplasm</keyword>
<dbReference type="Proteomes" id="UP001056109">
    <property type="component" value="Chromosome"/>
</dbReference>
<evidence type="ECO:0000256" key="8">
    <source>
        <dbReference type="ARBA" id="ARBA00022984"/>
    </source>
</evidence>
<feature type="binding site" evidence="11">
    <location>
        <position position="198"/>
    </location>
    <ligand>
        <name>UDP-N-acetyl-alpha-D-muramoyl-L-alanyl-D-glutamate</name>
        <dbReference type="ChEBI" id="CHEBI:83900"/>
    </ligand>
</feature>
<dbReference type="SUPFAM" id="SSF53244">
    <property type="entry name" value="MurD-like peptide ligases, peptide-binding domain"/>
    <property type="match status" value="1"/>
</dbReference>
<dbReference type="InterPro" id="IPR005761">
    <property type="entry name" value="UDP-N-AcMur-Glu-dNH2Pim_ligase"/>
</dbReference>
<evidence type="ECO:0000256" key="2">
    <source>
        <dbReference type="ARBA" id="ARBA00022490"/>
    </source>
</evidence>
<dbReference type="Pfam" id="PF01225">
    <property type="entry name" value="Mur_ligase"/>
    <property type="match status" value="1"/>
</dbReference>
<feature type="domain" description="Mur ligase C-terminal" evidence="14">
    <location>
        <begin position="343"/>
        <end position="467"/>
    </location>
</feature>
<keyword evidence="10 11" id="KW-0961">Cell wall biogenesis/degradation</keyword>
<keyword evidence="6 11" id="KW-0067">ATP-binding</keyword>
<evidence type="ECO:0000256" key="12">
    <source>
        <dbReference type="RuleBase" id="RU004135"/>
    </source>
</evidence>
<gene>
    <name evidence="11" type="primary">murE</name>
    <name evidence="16" type="ORF">NG665_03360</name>
</gene>
<keyword evidence="11" id="KW-0460">Magnesium</keyword>
<dbReference type="PANTHER" id="PTHR23135">
    <property type="entry name" value="MUR LIGASE FAMILY MEMBER"/>
    <property type="match status" value="1"/>
</dbReference>
<dbReference type="InterPro" id="IPR000713">
    <property type="entry name" value="Mur_ligase_N"/>
</dbReference>
<evidence type="ECO:0000259" key="14">
    <source>
        <dbReference type="Pfam" id="PF02875"/>
    </source>
</evidence>
<organism evidence="16 17">
    <name type="scientific">Arcanobacterium pinnipediorum</name>
    <dbReference type="NCBI Taxonomy" id="1503041"/>
    <lineage>
        <taxon>Bacteria</taxon>
        <taxon>Bacillati</taxon>
        <taxon>Actinomycetota</taxon>
        <taxon>Actinomycetes</taxon>
        <taxon>Actinomycetales</taxon>
        <taxon>Actinomycetaceae</taxon>
        <taxon>Arcanobacterium</taxon>
    </lineage>
</organism>
<comment type="caution">
    <text evidence="11">Lacks conserved residue(s) required for the propagation of feature annotation.</text>
</comment>
<evidence type="ECO:0000259" key="13">
    <source>
        <dbReference type="Pfam" id="PF01225"/>
    </source>
</evidence>
<dbReference type="EMBL" id="CP099547">
    <property type="protein sequence ID" value="USR80026.1"/>
    <property type="molecule type" value="Genomic_DNA"/>
</dbReference>
<dbReference type="InterPro" id="IPR036565">
    <property type="entry name" value="Mur-like_cat_sf"/>
</dbReference>
<evidence type="ECO:0000256" key="10">
    <source>
        <dbReference type="ARBA" id="ARBA00023316"/>
    </source>
</evidence>
<comment type="function">
    <text evidence="11">Catalyzes the addition of an amino acid to the nucleotide precursor UDP-N-acetylmuramoyl-L-alanyl-D-glutamate (UMAG) in the biosynthesis of bacterial cell-wall peptidoglycan.</text>
</comment>
<comment type="cofactor">
    <cofactor evidence="11">
        <name>Mg(2+)</name>
        <dbReference type="ChEBI" id="CHEBI:18420"/>
    </cofactor>
</comment>
<feature type="binding site" evidence="11">
    <location>
        <begin position="163"/>
        <end position="164"/>
    </location>
    <ligand>
        <name>UDP-N-acetyl-alpha-D-muramoyl-L-alanyl-D-glutamate</name>
        <dbReference type="ChEBI" id="CHEBI:83900"/>
    </ligand>
</feature>
<protein>
    <recommendedName>
        <fullName evidence="11">UDP-N-acetylmuramyl-tripeptide synthetase</fullName>
        <ecNumber evidence="11">6.3.2.-</ecNumber>
    </recommendedName>
    <alternativeName>
        <fullName evidence="11">UDP-MurNAc-tripeptide synthetase</fullName>
    </alternativeName>
</protein>
<dbReference type="NCBIfam" id="NF001126">
    <property type="entry name" value="PRK00139.1-4"/>
    <property type="match status" value="1"/>
</dbReference>
<evidence type="ECO:0000313" key="16">
    <source>
        <dbReference type="EMBL" id="USR80026.1"/>
    </source>
</evidence>
<comment type="subcellular location">
    <subcellularLocation>
        <location evidence="11 12">Cytoplasm</location>
    </subcellularLocation>
</comment>
<keyword evidence="5 11" id="KW-0547">Nucleotide-binding</keyword>
<keyword evidence="7 11" id="KW-0133">Cell shape</keyword>
<comment type="PTM">
    <text evidence="11">Carboxylation is probably crucial for Mg(2+) binding and, consequently, for the gamma-phosphate positioning of ATP.</text>
</comment>
<feature type="binding site" evidence="11">
    <location>
        <position position="190"/>
    </location>
    <ligand>
        <name>UDP-N-acetyl-alpha-D-muramoyl-L-alanyl-D-glutamate</name>
        <dbReference type="ChEBI" id="CHEBI:83900"/>
    </ligand>
</feature>
<dbReference type="GO" id="GO:0008765">
    <property type="term" value="F:UDP-N-acetylmuramoylalanyl-D-glutamate-2,6-diaminopimelate ligase activity"/>
    <property type="evidence" value="ECO:0007669"/>
    <property type="project" value="UniProtKB-EC"/>
</dbReference>
<evidence type="ECO:0000256" key="3">
    <source>
        <dbReference type="ARBA" id="ARBA00022598"/>
    </source>
</evidence>
<reference evidence="16" key="1">
    <citation type="submission" date="2022-06" db="EMBL/GenBank/DDBJ databases">
        <title>Complete Genome Sequence of Arcanobacterium pinnipediorum strain DSM 28752 isolated from a harbour seal.</title>
        <authorList>
            <person name="Borowiak M."/>
            <person name="Kreitlow A."/>
            <person name="Alssahen M."/>
            <person name="Malorny B."/>
            <person name="Laemmler C."/>
            <person name="Prenger-Berninghoff E."/>
            <person name="Siebert U."/>
            <person name="Ploetz M."/>
            <person name="Abdulmawjood A."/>
        </authorList>
    </citation>
    <scope>NUCLEOTIDE SEQUENCE</scope>
    <source>
        <strain evidence="16">DSM 28752</strain>
    </source>
</reference>
<dbReference type="InterPro" id="IPR013221">
    <property type="entry name" value="Mur_ligase_cen"/>
</dbReference>
<dbReference type="NCBIfam" id="TIGR01085">
    <property type="entry name" value="murE"/>
    <property type="match status" value="1"/>
</dbReference>
<comment type="pathway">
    <text evidence="11 12">Cell wall biogenesis; peptidoglycan biosynthesis.</text>
</comment>
<evidence type="ECO:0000256" key="1">
    <source>
        <dbReference type="ARBA" id="ARBA00005898"/>
    </source>
</evidence>
<dbReference type="Pfam" id="PF08245">
    <property type="entry name" value="Mur_ligase_M"/>
    <property type="match status" value="1"/>
</dbReference>
<dbReference type="Gene3D" id="3.40.1190.10">
    <property type="entry name" value="Mur-like, catalytic domain"/>
    <property type="match status" value="1"/>
</dbReference>
<keyword evidence="4 11" id="KW-0132">Cell division</keyword>
<accession>A0ABY5AKT1</accession>
<dbReference type="EC" id="6.3.2.-" evidence="11"/>
<proteinExistence type="inferred from homology"/>
<sequence>MIRPRNVTPVRLGNLIPNCPPEYADILISGASADNRNIRRGDLFFALAGSHVHGAKYAQAAVEAGAHAIITDPQGASYISGSLGRDVGLIVDPDIGVKVGKIASEIYGRPAQKLTTYAVTGTNGKTTTAFMIDHILRALGETTGLIGTVAVQLAGVEVPATLTTPQPADLQAMLAALVERGGRSLVMEVSSHAIAQGRIDPMHFSVAGFTNLTQDHLDYHHTLEEYFEAKAQLFTEKYATTGVVITDSSWGQEILNRQHGRLVALRTNTQEPGAWNIVDRDNQQFTLVDPDGDQLTTSSSLPGDFNIANAALAIAMVAKAGHRLQDIAHALRQTHGVSAVVPGRMEVVGDQPRVIVDFAHNEDALAKALAALRASTSGKLIVITGSAGDRDVTKRPAMARSAATLADELIITDDDPHFEDPAQIRQDLIAGIPAGRIWREIPDRRQAIQTTIVAASSADTILIAGRGHERFQDVHGTLIELDDRQVAREALAMRKAMQ</sequence>
<evidence type="ECO:0000256" key="5">
    <source>
        <dbReference type="ARBA" id="ARBA00022741"/>
    </source>
</evidence>
<dbReference type="RefSeq" id="WP_252673876.1">
    <property type="nucleotide sequence ID" value="NZ_CP099547.1"/>
</dbReference>
<evidence type="ECO:0000259" key="15">
    <source>
        <dbReference type="Pfam" id="PF08245"/>
    </source>
</evidence>
<dbReference type="NCBIfam" id="NF001124">
    <property type="entry name" value="PRK00139.1-2"/>
    <property type="match status" value="1"/>
</dbReference>
<dbReference type="PROSITE" id="PS01011">
    <property type="entry name" value="FOLYLPOLYGLU_SYNT_1"/>
    <property type="match status" value="1"/>
</dbReference>
<dbReference type="Gene3D" id="3.40.1390.10">
    <property type="entry name" value="MurE/MurF, N-terminal domain"/>
    <property type="match status" value="1"/>
</dbReference>
<feature type="domain" description="Mur ligase N-terminal catalytic" evidence="13">
    <location>
        <begin position="28"/>
        <end position="75"/>
    </location>
</feature>
<feature type="domain" description="Mur ligase central" evidence="15">
    <location>
        <begin position="119"/>
        <end position="316"/>
    </location>
</feature>
<dbReference type="SUPFAM" id="SSF53623">
    <property type="entry name" value="MurD-like peptide ligases, catalytic domain"/>
    <property type="match status" value="1"/>
</dbReference>